<proteinExistence type="predicted"/>
<dbReference type="NCBIfam" id="TIGR03296">
    <property type="entry name" value="M6dom_TIGR03296"/>
    <property type="match status" value="1"/>
</dbReference>
<evidence type="ECO:0000259" key="1">
    <source>
        <dbReference type="Pfam" id="PF05547"/>
    </source>
</evidence>
<dbReference type="InterPro" id="IPR024079">
    <property type="entry name" value="MetalloPept_cat_dom_sf"/>
</dbReference>
<sequence length="541" mass="62598">MPPLFLYEKKITPKFKIKFPYQIEKPVITKKTIGIKKLLVILVYFPDNLFLYEKRNFSDLLFKENNNSLRDYYYEVSYGNLLIIGEVYGWFCLNNNYSYYVDSNFGIYGNYPHNSQGLVIDLIKTCDSEINFRDYDEDNDGYVDNLIIVHSGPGAEETQNKNDLWSHKWELADNSAGSPGPYLTDDGVYVNLYTIQPERFQDGKLITIGVFAHEFGHLLGLPDLYDTDYSSYGLGIFCLMASGGWARKSENEPYGSSPTHLSLWCKYLLGWINPDSFQKGYLEEAKELEIPSSTILPYGIRILENPNSTADWSFNQKGKGEYFLLEHRRKIGFDQSLPNEGLLIYHINEEKNNNDDEKNPLVGILQGDREKNYLLKDLGTAHDFWQNDSLGVSDLTTPSTNFYDKTPSGVKIYNIKYLNNLIYCDIEIKPLFLGKVYAYPNPFIFKDNPYPYLIINYEPSDTLKLKDKFPSFKIKIFTLDGALVRELKKIPEEIKPERRSGFWDMKNKKGKEVSSGLYLYLIELESEGIIERKKGFITIIR</sequence>
<accession>A0A7V3ZVN8</accession>
<gene>
    <name evidence="2" type="ORF">ENU74_04805</name>
</gene>
<dbReference type="GO" id="GO:0006508">
    <property type="term" value="P:proteolysis"/>
    <property type="evidence" value="ECO:0007669"/>
    <property type="project" value="UniProtKB-KW"/>
</dbReference>
<feature type="domain" description="Peptidase M6-like" evidence="1">
    <location>
        <begin position="53"/>
        <end position="270"/>
    </location>
</feature>
<keyword evidence="2" id="KW-0645">Protease</keyword>
<comment type="caution">
    <text evidence="2">The sequence shown here is derived from an EMBL/GenBank/DDBJ whole genome shotgun (WGS) entry which is preliminary data.</text>
</comment>
<dbReference type="PANTHER" id="PTHR41775">
    <property type="entry name" value="SECRETED PROTEIN-RELATED"/>
    <property type="match status" value="1"/>
</dbReference>
<dbReference type="Gene3D" id="3.40.390.10">
    <property type="entry name" value="Collagenase (Catalytic Domain)"/>
    <property type="match status" value="1"/>
</dbReference>
<name>A0A7V3ZVN8_UNCW3</name>
<dbReference type="SUPFAM" id="SSF55486">
    <property type="entry name" value="Metalloproteases ('zincins'), catalytic domain"/>
    <property type="match status" value="1"/>
</dbReference>
<dbReference type="GO" id="GO:0008237">
    <property type="term" value="F:metallopeptidase activity"/>
    <property type="evidence" value="ECO:0007669"/>
    <property type="project" value="UniProtKB-KW"/>
</dbReference>
<dbReference type="AlphaFoldDB" id="A0A7V3ZVN8"/>
<dbReference type="EMBL" id="DTDR01000120">
    <property type="protein sequence ID" value="HGK63891.1"/>
    <property type="molecule type" value="Genomic_DNA"/>
</dbReference>
<protein>
    <submittedName>
        <fullName evidence="2">M6 family metalloprotease domain-containing protein</fullName>
    </submittedName>
</protein>
<evidence type="ECO:0000313" key="2">
    <source>
        <dbReference type="EMBL" id="HGK63891.1"/>
    </source>
</evidence>
<dbReference type="PANTHER" id="PTHR41775:SF1">
    <property type="entry name" value="PEPTIDASE M6-LIKE DOMAIN-CONTAINING PROTEIN"/>
    <property type="match status" value="1"/>
</dbReference>
<keyword evidence="2" id="KW-0378">Hydrolase</keyword>
<dbReference type="Pfam" id="PF05547">
    <property type="entry name" value="Peptidase_M6"/>
    <property type="match status" value="1"/>
</dbReference>
<keyword evidence="2" id="KW-0482">Metalloprotease</keyword>
<dbReference type="Gene3D" id="2.60.40.4070">
    <property type="match status" value="1"/>
</dbReference>
<reference evidence="2" key="1">
    <citation type="journal article" date="2020" name="mSystems">
        <title>Genome- and Community-Level Interaction Insights into Carbon Utilization and Element Cycling Functions of Hydrothermarchaeota in Hydrothermal Sediment.</title>
        <authorList>
            <person name="Zhou Z."/>
            <person name="Liu Y."/>
            <person name="Xu W."/>
            <person name="Pan J."/>
            <person name="Luo Z.H."/>
            <person name="Li M."/>
        </authorList>
    </citation>
    <scope>NUCLEOTIDE SEQUENCE [LARGE SCALE GENOMIC DNA]</scope>
    <source>
        <strain evidence="2">SpSt-697</strain>
    </source>
</reference>
<organism evidence="2">
    <name type="scientific">candidate division WOR-3 bacterium</name>
    <dbReference type="NCBI Taxonomy" id="2052148"/>
    <lineage>
        <taxon>Bacteria</taxon>
        <taxon>Bacteria division WOR-3</taxon>
    </lineage>
</organism>
<dbReference type="InterPro" id="IPR008757">
    <property type="entry name" value="Peptidase_M6-like_domain"/>
</dbReference>